<keyword evidence="1" id="KW-0472">Membrane</keyword>
<reference evidence="2" key="2">
    <citation type="submission" date="2020-05" db="UniProtKB">
        <authorList>
            <consortium name="EnsemblMetazoa"/>
        </authorList>
    </citation>
    <scope>IDENTIFICATION</scope>
    <source>
        <strain evidence="2">IAEA</strain>
    </source>
</reference>
<keyword evidence="1" id="KW-1133">Transmembrane helix</keyword>
<dbReference type="Proteomes" id="UP000092460">
    <property type="component" value="Unassembled WGS sequence"/>
</dbReference>
<reference evidence="3" key="1">
    <citation type="submission" date="2015-01" db="EMBL/GenBank/DDBJ databases">
        <authorList>
            <person name="Aksoy S."/>
            <person name="Warren W."/>
            <person name="Wilson R.K."/>
        </authorList>
    </citation>
    <scope>NUCLEOTIDE SEQUENCE [LARGE SCALE GENOMIC DNA]</scope>
    <source>
        <strain evidence="3">IAEA</strain>
    </source>
</reference>
<dbReference type="AlphaFoldDB" id="A0A1B0ASZ8"/>
<evidence type="ECO:0000313" key="3">
    <source>
        <dbReference type="Proteomes" id="UP000092460"/>
    </source>
</evidence>
<organism evidence="2 3">
    <name type="scientific">Glossina palpalis gambiensis</name>
    <dbReference type="NCBI Taxonomy" id="67801"/>
    <lineage>
        <taxon>Eukaryota</taxon>
        <taxon>Metazoa</taxon>
        <taxon>Ecdysozoa</taxon>
        <taxon>Arthropoda</taxon>
        <taxon>Hexapoda</taxon>
        <taxon>Insecta</taxon>
        <taxon>Pterygota</taxon>
        <taxon>Neoptera</taxon>
        <taxon>Endopterygota</taxon>
        <taxon>Diptera</taxon>
        <taxon>Brachycera</taxon>
        <taxon>Muscomorpha</taxon>
        <taxon>Hippoboscoidea</taxon>
        <taxon>Glossinidae</taxon>
        <taxon>Glossina</taxon>
    </lineage>
</organism>
<dbReference type="EMBL" id="JXJN01003059">
    <property type="status" value="NOT_ANNOTATED_CDS"/>
    <property type="molecule type" value="Genomic_DNA"/>
</dbReference>
<evidence type="ECO:0000256" key="1">
    <source>
        <dbReference type="SAM" id="Phobius"/>
    </source>
</evidence>
<dbReference type="VEuPathDB" id="VectorBase:GPPI007478"/>
<dbReference type="EnsemblMetazoa" id="GPPI007478-RA">
    <property type="protein sequence ID" value="GPPI007478-PA"/>
    <property type="gene ID" value="GPPI007478"/>
</dbReference>
<keyword evidence="3" id="KW-1185">Reference proteome</keyword>
<protein>
    <submittedName>
        <fullName evidence="2">Uncharacterized protein</fullName>
    </submittedName>
</protein>
<accession>A0A1B0ASZ8</accession>
<dbReference type="EMBL" id="JXJN01003060">
    <property type="status" value="NOT_ANNOTATED_CDS"/>
    <property type="molecule type" value="Genomic_DNA"/>
</dbReference>
<proteinExistence type="predicted"/>
<sequence>MDLLMHHEITAVAPDRGISNNNCRGRGVKNVRKSMRSVRCRTISFILHFTYFHSLISKRKMNFGIIMNRWSKSCFTLLIILFSFTIFVTNLQIKGKASHLKKATGAKGVKLKSSIHEILKSSARQYPAAFPGSSLLGVCPLCDSSVFGYCSHKLIHDTCCCTFPGTFTPLVNRKLCVIASCLLTQLDLSKTFRGNILPVKLYDENFYLTKT</sequence>
<keyword evidence="1" id="KW-0812">Transmembrane</keyword>
<evidence type="ECO:0000313" key="2">
    <source>
        <dbReference type="EnsemblMetazoa" id="GPPI007478-PA"/>
    </source>
</evidence>
<feature type="transmembrane region" description="Helical" evidence="1">
    <location>
        <begin position="75"/>
        <end position="93"/>
    </location>
</feature>
<name>A0A1B0ASZ8_9MUSC</name>
<dbReference type="EMBL" id="JXJN01003058">
    <property type="status" value="NOT_ANNOTATED_CDS"/>
    <property type="molecule type" value="Genomic_DNA"/>
</dbReference>